<evidence type="ECO:0000313" key="3">
    <source>
        <dbReference type="Proteomes" id="UP001596208"/>
    </source>
</evidence>
<dbReference type="PANTHER" id="PTHR47469:SF2">
    <property type="entry name" value="OS06G0597600 PROTEIN"/>
    <property type="match status" value="1"/>
</dbReference>
<comment type="caution">
    <text evidence="2">The sequence shown here is derived from an EMBL/GenBank/DDBJ whole genome shotgun (WGS) entry which is preliminary data.</text>
</comment>
<feature type="domain" description="FAD-binding" evidence="1">
    <location>
        <begin position="24"/>
        <end position="364"/>
    </location>
</feature>
<dbReference type="EMBL" id="JBHSKI010000011">
    <property type="protein sequence ID" value="MFC5173595.1"/>
    <property type="molecule type" value="Genomic_DNA"/>
</dbReference>
<name>A0ABW0B8H4_9ACTN</name>
<dbReference type="Gene3D" id="3.50.50.60">
    <property type="entry name" value="FAD/NAD(P)-binding domain"/>
    <property type="match status" value="1"/>
</dbReference>
<sequence>MGTAPPGTTTGGIGMAATGLRMGVVGGSIAGCAMAVAGIRAGADVTVYERSAGALQDRGLGIVIPPALHERLVAAGYLGAAMPTAPVATRVWLTRAPGGRSAREFARQPSPVTPCNWGLLWQALRTAATGARYHRGRPVTSVGRTTAGRAVVRTAEGEETYDVVAGADGHRSLTRRVLAPGLRPAPAGYAVWRGTLPLSALADHRGPLELLRGAWVTIGYPGGHGIFYLIPGGNGAGPDDRLLAYAVYATPPGTGRSPDETGYVRQLADEHFPAEWAEIVARGEHTAMTCHPVSDLHAPLAADPPFLLAGDAAGVTRPHTASGAVKALQDALCLEGALRAAASPADALRLYAGERTPEGARLVELGRRLGRAQVERTPDWSVMDQGAVDAWCRATLAGSSSYLYADVGTEPGAGAGTGTG</sequence>
<dbReference type="PANTHER" id="PTHR47469">
    <property type="entry name" value="MONOOXYGENASE-LIKE"/>
    <property type="match status" value="1"/>
</dbReference>
<dbReference type="RefSeq" id="WP_244167349.1">
    <property type="nucleotide sequence ID" value="NZ_JBHSKI010000011.1"/>
</dbReference>
<keyword evidence="2" id="KW-0503">Monooxygenase</keyword>
<dbReference type="GO" id="GO:0004497">
    <property type="term" value="F:monooxygenase activity"/>
    <property type="evidence" value="ECO:0007669"/>
    <property type="project" value="UniProtKB-KW"/>
</dbReference>
<evidence type="ECO:0000313" key="2">
    <source>
        <dbReference type="EMBL" id="MFC5173595.1"/>
    </source>
</evidence>
<dbReference type="InterPro" id="IPR053212">
    <property type="entry name" value="DHP_3-monooxygenase"/>
</dbReference>
<keyword evidence="3" id="KW-1185">Reference proteome</keyword>
<dbReference type="PRINTS" id="PR00420">
    <property type="entry name" value="RNGMNOXGNASE"/>
</dbReference>
<dbReference type="SUPFAM" id="SSF54373">
    <property type="entry name" value="FAD-linked reductases, C-terminal domain"/>
    <property type="match status" value="1"/>
</dbReference>
<organism evidence="2 3">
    <name type="scientific">Streptomyces mutomycini</name>
    <dbReference type="NCBI Taxonomy" id="284036"/>
    <lineage>
        <taxon>Bacteria</taxon>
        <taxon>Bacillati</taxon>
        <taxon>Actinomycetota</taxon>
        <taxon>Actinomycetes</taxon>
        <taxon>Kitasatosporales</taxon>
        <taxon>Streptomycetaceae</taxon>
        <taxon>Streptomyces</taxon>
    </lineage>
</organism>
<dbReference type="SUPFAM" id="SSF51905">
    <property type="entry name" value="FAD/NAD(P)-binding domain"/>
    <property type="match status" value="1"/>
</dbReference>
<gene>
    <name evidence="2" type="ORF">ACFPRK_23805</name>
</gene>
<dbReference type="Proteomes" id="UP001596208">
    <property type="component" value="Unassembled WGS sequence"/>
</dbReference>
<dbReference type="InterPro" id="IPR036188">
    <property type="entry name" value="FAD/NAD-bd_sf"/>
</dbReference>
<protein>
    <submittedName>
        <fullName evidence="2">FAD-dependent monooxygenase</fullName>
    </submittedName>
</protein>
<proteinExistence type="predicted"/>
<keyword evidence="2" id="KW-0560">Oxidoreductase</keyword>
<reference evidence="3" key="1">
    <citation type="journal article" date="2019" name="Int. J. Syst. Evol. Microbiol.">
        <title>The Global Catalogue of Microorganisms (GCM) 10K type strain sequencing project: providing services to taxonomists for standard genome sequencing and annotation.</title>
        <authorList>
            <consortium name="The Broad Institute Genomics Platform"/>
            <consortium name="The Broad Institute Genome Sequencing Center for Infectious Disease"/>
            <person name="Wu L."/>
            <person name="Ma J."/>
        </authorList>
    </citation>
    <scope>NUCLEOTIDE SEQUENCE [LARGE SCALE GENOMIC DNA]</scope>
    <source>
        <strain evidence="3">CGMCC 4.1721</strain>
    </source>
</reference>
<dbReference type="Pfam" id="PF01494">
    <property type="entry name" value="FAD_binding_3"/>
    <property type="match status" value="1"/>
</dbReference>
<dbReference type="InterPro" id="IPR002938">
    <property type="entry name" value="FAD-bd"/>
</dbReference>
<evidence type="ECO:0000259" key="1">
    <source>
        <dbReference type="Pfam" id="PF01494"/>
    </source>
</evidence>
<accession>A0ABW0B8H4</accession>